<gene>
    <name evidence="7" type="ORF">WWTP_pFosmid_1D_0005</name>
</gene>
<keyword evidence="2" id="KW-0732">Signal</keyword>
<dbReference type="GO" id="GO:0046872">
    <property type="term" value="F:metal ion binding"/>
    <property type="evidence" value="ECO:0007669"/>
    <property type="project" value="UniProtKB-KW"/>
</dbReference>
<sequence>MVGAVFVFCSGCALRRGCTEQFSMEIAHTNDIHAQVEPFNKYFQPCSSEDKIANNCFGGMARVITAVKKLKEANPDLILVDAGDIAQGSFYFRIYKEKLASWYINQIGYDALTFGNHDFDEGAQYVVDMASLIHAPYVSANIDASKNAEIDPLIKPYVILEREGQKIGVIGAITEEAANLMPNMKGLVILPLIESIQKQVNELEAQGVNKIVLISHVGLGVDRELARELSGLDVIVGGHTHSLLSNNDSKAEGPYPIIEKSARGEPVAVVTDYSRANYIGKLRAYFDNNGVLKDARGEPIVIDALYCEDEQAASKIHPWKETLKPYYEKVVGEAQDAFIVANDICRLEECSAGNMLADVLMWAAKDSKPDFAVINGGSIRSTISQGPITLAAVYEALPFQSTVSTFKLNGTDVLEMLEVGVSRSESKQNDGTGRFLQVSGLQFSWDANRPAGQRIGNVLVAASSGKFVPLDKNKIYSVASVDFIRRGGDGFDILKERAIEPYDFGPVLSEAFIAYLESHPKISAKLERRITKY</sequence>
<organism evidence="7">
    <name type="scientific">wastewater metagenome</name>
    <dbReference type="NCBI Taxonomy" id="527639"/>
    <lineage>
        <taxon>unclassified sequences</taxon>
        <taxon>metagenomes</taxon>
        <taxon>ecological metagenomes</taxon>
    </lineage>
</organism>
<dbReference type="InterPro" id="IPR004843">
    <property type="entry name" value="Calcineurin-like_PHP"/>
</dbReference>
<protein>
    <submittedName>
        <fullName evidence="7">5'-nucleotidase</fullName>
        <ecNumber evidence="7">3.1.3.5</ecNumber>
    </submittedName>
</protein>
<dbReference type="GO" id="GO:0008253">
    <property type="term" value="F:5'-nucleotidase activity"/>
    <property type="evidence" value="ECO:0007669"/>
    <property type="project" value="UniProtKB-EC"/>
</dbReference>
<keyword evidence="7" id="KW-0614">Plasmid</keyword>
<name>A0A0A8KXH1_9ZZZZ</name>
<evidence type="ECO:0000259" key="5">
    <source>
        <dbReference type="Pfam" id="PF00149"/>
    </source>
</evidence>
<evidence type="ECO:0000256" key="3">
    <source>
        <dbReference type="ARBA" id="ARBA00022741"/>
    </source>
</evidence>
<feature type="domain" description="Calcineurin-like phosphoesterase" evidence="5">
    <location>
        <begin position="24"/>
        <end position="242"/>
    </location>
</feature>
<dbReference type="InterPro" id="IPR029052">
    <property type="entry name" value="Metallo-depent_PP-like"/>
</dbReference>
<accession>A0A0A8KXH1</accession>
<reference evidence="7" key="1">
    <citation type="journal article" date="2015" name="Res. Microbiol.">
        <title>New FeFe-hydrogenase genes identified in a metagenomic fosmid library from a municipal wastewater treatment plant as revealed by high-throughput sequencing.</title>
        <authorList>
            <person name="Tomazetto G."/>
            <person name="Wibberg D."/>
            <person name="Schluter A."/>
            <person name="Oliveira V.M."/>
        </authorList>
    </citation>
    <scope>NUCLEOTIDE SEQUENCE</scope>
    <source>
        <plasmid evidence="7">fosmid 1D</plasmid>
    </source>
</reference>
<dbReference type="EC" id="3.1.3.5" evidence="7"/>
<evidence type="ECO:0000313" key="7">
    <source>
        <dbReference type="EMBL" id="CDL65338.1"/>
    </source>
</evidence>
<dbReference type="SUPFAM" id="SSF55816">
    <property type="entry name" value="5'-nucleotidase (syn. UDP-sugar hydrolase), C-terminal domain"/>
    <property type="match status" value="1"/>
</dbReference>
<dbReference type="InterPro" id="IPR036907">
    <property type="entry name" value="5'-Nucleotdase_C_sf"/>
</dbReference>
<dbReference type="Gene3D" id="3.60.21.10">
    <property type="match status" value="1"/>
</dbReference>
<dbReference type="Gene3D" id="3.90.780.10">
    <property type="entry name" value="5'-Nucleotidase, C-terminal domain"/>
    <property type="match status" value="1"/>
</dbReference>
<dbReference type="InterPro" id="IPR008334">
    <property type="entry name" value="5'-Nucleotdase_C"/>
</dbReference>
<dbReference type="SUPFAM" id="SSF56300">
    <property type="entry name" value="Metallo-dependent phosphatases"/>
    <property type="match status" value="1"/>
</dbReference>
<dbReference type="Pfam" id="PF00149">
    <property type="entry name" value="Metallophos"/>
    <property type="match status" value="1"/>
</dbReference>
<dbReference type="InterPro" id="IPR006179">
    <property type="entry name" value="5_nucleotidase/apyrase"/>
</dbReference>
<dbReference type="PRINTS" id="PR01607">
    <property type="entry name" value="APYRASEFAMLY"/>
</dbReference>
<keyword evidence="3" id="KW-0547">Nucleotide-binding</keyword>
<dbReference type="GO" id="GO:0009166">
    <property type="term" value="P:nucleotide catabolic process"/>
    <property type="evidence" value="ECO:0007669"/>
    <property type="project" value="InterPro"/>
</dbReference>
<keyword evidence="1" id="KW-0479">Metal-binding</keyword>
<dbReference type="PANTHER" id="PTHR11575:SF24">
    <property type="entry name" value="5'-NUCLEOTIDASE"/>
    <property type="match status" value="1"/>
</dbReference>
<dbReference type="FunFam" id="3.60.21.10:FF:000020">
    <property type="entry name" value="NT5E isoform 4"/>
    <property type="match status" value="1"/>
</dbReference>
<geneLocation type="plasmid" evidence="7">
    <name>fosmid 1D</name>
</geneLocation>
<proteinExistence type="predicted"/>
<evidence type="ECO:0000256" key="4">
    <source>
        <dbReference type="ARBA" id="ARBA00022801"/>
    </source>
</evidence>
<feature type="domain" description="5'-Nucleotidase C-terminal" evidence="6">
    <location>
        <begin position="331"/>
        <end position="496"/>
    </location>
</feature>
<evidence type="ECO:0000259" key="6">
    <source>
        <dbReference type="Pfam" id="PF02872"/>
    </source>
</evidence>
<dbReference type="AlphaFoldDB" id="A0A0A8KXH1"/>
<evidence type="ECO:0000256" key="1">
    <source>
        <dbReference type="ARBA" id="ARBA00022723"/>
    </source>
</evidence>
<evidence type="ECO:0000256" key="2">
    <source>
        <dbReference type="ARBA" id="ARBA00022729"/>
    </source>
</evidence>
<dbReference type="PANTHER" id="PTHR11575">
    <property type="entry name" value="5'-NUCLEOTIDASE-RELATED"/>
    <property type="match status" value="1"/>
</dbReference>
<dbReference type="GO" id="GO:0000166">
    <property type="term" value="F:nucleotide binding"/>
    <property type="evidence" value="ECO:0007669"/>
    <property type="project" value="UniProtKB-KW"/>
</dbReference>
<dbReference type="Pfam" id="PF02872">
    <property type="entry name" value="5_nucleotid_C"/>
    <property type="match status" value="1"/>
</dbReference>
<keyword evidence="4 7" id="KW-0378">Hydrolase</keyword>
<dbReference type="EMBL" id="HG796236">
    <property type="protein sequence ID" value="CDL65338.1"/>
    <property type="molecule type" value="Genomic_DNA"/>
</dbReference>